<name>F2E2G2_HORVV</name>
<evidence type="ECO:0000313" key="1">
    <source>
        <dbReference type="EMBL" id="BAK01534.1"/>
    </source>
</evidence>
<proteinExistence type="evidence at transcript level"/>
<dbReference type="EMBL" id="AK370333">
    <property type="protein sequence ID" value="BAK01534.1"/>
    <property type="molecule type" value="mRNA"/>
</dbReference>
<protein>
    <submittedName>
        <fullName evidence="1">Predicted protein</fullName>
    </submittedName>
</protein>
<accession>F2E2G2</accession>
<organism evidence="1">
    <name type="scientific">Hordeum vulgare subsp. vulgare</name>
    <name type="common">Domesticated barley</name>
    <dbReference type="NCBI Taxonomy" id="112509"/>
    <lineage>
        <taxon>Eukaryota</taxon>
        <taxon>Viridiplantae</taxon>
        <taxon>Streptophyta</taxon>
        <taxon>Embryophyta</taxon>
        <taxon>Tracheophyta</taxon>
        <taxon>Spermatophyta</taxon>
        <taxon>Magnoliopsida</taxon>
        <taxon>Liliopsida</taxon>
        <taxon>Poales</taxon>
        <taxon>Poaceae</taxon>
        <taxon>BOP clade</taxon>
        <taxon>Pooideae</taxon>
        <taxon>Triticodae</taxon>
        <taxon>Triticeae</taxon>
        <taxon>Hordeinae</taxon>
        <taxon>Hordeum</taxon>
    </lineage>
</organism>
<sequence length="97" mass="10422">MLIPRKVNYSLFDALMQPDGVIDANASVLSILRSSGVVPKRSSSLVGINDQQFNTLFGTNGFVILTTADDIDQVYYCEVGPVQNLPNDMPTEPGGSS</sequence>
<reference evidence="1" key="1">
    <citation type="journal article" date="2011" name="Plant Physiol.">
        <title>Comprehensive sequence analysis of 24,783 barley full-length cDNAs derived from 12 clone libraries.</title>
        <authorList>
            <person name="Matsumoto T."/>
            <person name="Tanaka T."/>
            <person name="Sakai H."/>
            <person name="Amano N."/>
            <person name="Kanamori H."/>
            <person name="Kurita K."/>
            <person name="Kikuta A."/>
            <person name="Kamiya K."/>
            <person name="Yamamoto M."/>
            <person name="Ikawa H."/>
            <person name="Fujii N."/>
            <person name="Hori K."/>
            <person name="Itoh T."/>
            <person name="Sato K."/>
        </authorList>
    </citation>
    <scope>NUCLEOTIDE SEQUENCE</scope>
    <source>
        <tissue evidence="1">Shoot and root</tissue>
    </source>
</reference>
<dbReference type="AlphaFoldDB" id="F2E2G2"/>